<sequence length="216" mass="22660">MPRPFQQVDVFTAVPYRGNPVAVVLDGEGLTTEEMQRFARWTNLSETTFVLPPSAPGADYRARIFTPAGELPFAGHPTLGTCHAWLSGGGIPARSGVIVQECGAGLVPVRGTADGLAFAAPPLLRSGPVEESLVRHIAEVLGIGIAAAVPSDCACHSSRRTAQASLNARRQAGHEAVLVPLSCIDVEPADWVRRYSQAGEVPQPTATPLTSPGAVH</sequence>
<evidence type="ECO:0000313" key="2">
    <source>
        <dbReference type="Proteomes" id="UP001500831"/>
    </source>
</evidence>
<evidence type="ECO:0000313" key="1">
    <source>
        <dbReference type="EMBL" id="GAA2913266.1"/>
    </source>
</evidence>
<name>A0ABN3WFA4_9ACTN</name>
<dbReference type="SUPFAM" id="SSF54506">
    <property type="entry name" value="Diaminopimelate epimerase-like"/>
    <property type="match status" value="1"/>
</dbReference>
<dbReference type="InterPro" id="IPR003719">
    <property type="entry name" value="Phenazine_PhzF-like"/>
</dbReference>
<keyword evidence="2" id="KW-1185">Reference proteome</keyword>
<dbReference type="Proteomes" id="UP001500831">
    <property type="component" value="Unassembled WGS sequence"/>
</dbReference>
<dbReference type="PANTHER" id="PTHR13774:SF32">
    <property type="entry name" value="ANTISENSE-ENHANCING SEQUENCE 1"/>
    <property type="match status" value="1"/>
</dbReference>
<dbReference type="RefSeq" id="WP_425582117.1">
    <property type="nucleotide sequence ID" value="NZ_BAAAVI010000123.1"/>
</dbReference>
<gene>
    <name evidence="1" type="ORF">GCM10010517_79840</name>
</gene>
<dbReference type="PANTHER" id="PTHR13774">
    <property type="entry name" value="PHENAZINE BIOSYNTHESIS PROTEIN"/>
    <property type="match status" value="1"/>
</dbReference>
<organism evidence="1 2">
    <name type="scientific">Streptosporangium fragile</name>
    <dbReference type="NCBI Taxonomy" id="46186"/>
    <lineage>
        <taxon>Bacteria</taxon>
        <taxon>Bacillati</taxon>
        <taxon>Actinomycetota</taxon>
        <taxon>Actinomycetes</taxon>
        <taxon>Streptosporangiales</taxon>
        <taxon>Streptosporangiaceae</taxon>
        <taxon>Streptosporangium</taxon>
    </lineage>
</organism>
<reference evidence="1 2" key="1">
    <citation type="journal article" date="2019" name="Int. J. Syst. Evol. Microbiol.">
        <title>The Global Catalogue of Microorganisms (GCM) 10K type strain sequencing project: providing services to taxonomists for standard genome sequencing and annotation.</title>
        <authorList>
            <consortium name="The Broad Institute Genomics Platform"/>
            <consortium name="The Broad Institute Genome Sequencing Center for Infectious Disease"/>
            <person name="Wu L."/>
            <person name="Ma J."/>
        </authorList>
    </citation>
    <scope>NUCLEOTIDE SEQUENCE [LARGE SCALE GENOMIC DNA]</scope>
    <source>
        <strain evidence="1 2">JCM 6242</strain>
    </source>
</reference>
<dbReference type="Pfam" id="PF02567">
    <property type="entry name" value="PhzC-PhzF"/>
    <property type="match status" value="1"/>
</dbReference>
<dbReference type="EMBL" id="BAAAVI010000123">
    <property type="protein sequence ID" value="GAA2913266.1"/>
    <property type="molecule type" value="Genomic_DNA"/>
</dbReference>
<comment type="caution">
    <text evidence="1">The sequence shown here is derived from an EMBL/GenBank/DDBJ whole genome shotgun (WGS) entry which is preliminary data.</text>
</comment>
<protein>
    <recommendedName>
        <fullName evidence="3">Phenazine biosynthesis protein PhzF</fullName>
    </recommendedName>
</protein>
<dbReference type="NCBIfam" id="TIGR00654">
    <property type="entry name" value="PhzF_family"/>
    <property type="match status" value="1"/>
</dbReference>
<proteinExistence type="predicted"/>
<accession>A0ABN3WFA4</accession>
<dbReference type="Gene3D" id="3.10.310.10">
    <property type="entry name" value="Diaminopimelate Epimerase, Chain A, domain 1"/>
    <property type="match status" value="2"/>
</dbReference>
<evidence type="ECO:0008006" key="3">
    <source>
        <dbReference type="Google" id="ProtNLM"/>
    </source>
</evidence>